<dbReference type="GO" id="GO:0008270">
    <property type="term" value="F:zinc ion binding"/>
    <property type="evidence" value="ECO:0007669"/>
    <property type="project" value="UniProtKB-KW"/>
</dbReference>
<dbReference type="PANTHER" id="PTHR31973">
    <property type="entry name" value="POLYPROTEIN, PUTATIVE-RELATED"/>
    <property type="match status" value="1"/>
</dbReference>
<accession>A0AAV6JI16</accession>
<organism evidence="6 7">
    <name type="scientific">Rhododendron griersonianum</name>
    <dbReference type="NCBI Taxonomy" id="479676"/>
    <lineage>
        <taxon>Eukaryota</taxon>
        <taxon>Viridiplantae</taxon>
        <taxon>Streptophyta</taxon>
        <taxon>Embryophyta</taxon>
        <taxon>Tracheophyta</taxon>
        <taxon>Spermatophyta</taxon>
        <taxon>Magnoliopsida</taxon>
        <taxon>eudicotyledons</taxon>
        <taxon>Gunneridae</taxon>
        <taxon>Pentapetalae</taxon>
        <taxon>asterids</taxon>
        <taxon>Ericales</taxon>
        <taxon>Ericaceae</taxon>
        <taxon>Ericoideae</taxon>
        <taxon>Rhodoreae</taxon>
        <taxon>Rhododendron</taxon>
    </lineage>
</organism>
<dbReference type="SMART" id="SM00575">
    <property type="entry name" value="ZnF_PMZ"/>
    <property type="match status" value="1"/>
</dbReference>
<dbReference type="InterPro" id="IPR006564">
    <property type="entry name" value="Znf_PMZ"/>
</dbReference>
<evidence type="ECO:0000313" key="7">
    <source>
        <dbReference type="Proteomes" id="UP000823749"/>
    </source>
</evidence>
<dbReference type="Pfam" id="PF04434">
    <property type="entry name" value="SWIM"/>
    <property type="match status" value="1"/>
</dbReference>
<evidence type="ECO:0000313" key="6">
    <source>
        <dbReference type="EMBL" id="KAG5540826.1"/>
    </source>
</evidence>
<protein>
    <recommendedName>
        <fullName evidence="5">SWIM-type domain-containing protein</fullName>
    </recommendedName>
</protein>
<feature type="domain" description="SWIM-type" evidence="5">
    <location>
        <begin position="612"/>
        <end position="652"/>
    </location>
</feature>
<comment type="caution">
    <text evidence="6">The sequence shown here is derived from an EMBL/GenBank/DDBJ whole genome shotgun (WGS) entry which is preliminary data.</text>
</comment>
<keyword evidence="1" id="KW-0479">Metal-binding</keyword>
<dbReference type="AlphaFoldDB" id="A0AAV6JI16"/>
<keyword evidence="7" id="KW-1185">Reference proteome</keyword>
<dbReference type="PROSITE" id="PS50966">
    <property type="entry name" value="ZF_SWIM"/>
    <property type="match status" value="1"/>
</dbReference>
<evidence type="ECO:0000259" key="5">
    <source>
        <dbReference type="PROSITE" id="PS50966"/>
    </source>
</evidence>
<dbReference type="Pfam" id="PF03108">
    <property type="entry name" value="DBD_Tnp_Mut"/>
    <property type="match status" value="1"/>
</dbReference>
<dbReference type="InterPro" id="IPR018289">
    <property type="entry name" value="MULE_transposase_dom"/>
</dbReference>
<dbReference type="InterPro" id="IPR004332">
    <property type="entry name" value="Transposase_MuDR"/>
</dbReference>
<proteinExistence type="predicted"/>
<name>A0AAV6JI16_9ERIC</name>
<gene>
    <name evidence="6" type="ORF">RHGRI_020906</name>
</gene>
<dbReference type="Pfam" id="PF10551">
    <property type="entry name" value="MULE"/>
    <property type="match status" value="1"/>
</dbReference>
<dbReference type="Proteomes" id="UP000823749">
    <property type="component" value="Chromosome 7"/>
</dbReference>
<evidence type="ECO:0000256" key="3">
    <source>
        <dbReference type="ARBA" id="ARBA00022833"/>
    </source>
</evidence>
<dbReference type="PANTHER" id="PTHR31973:SF187">
    <property type="entry name" value="MUTATOR TRANSPOSASE MUDRA PROTEIN"/>
    <property type="match status" value="1"/>
</dbReference>
<dbReference type="InterPro" id="IPR007527">
    <property type="entry name" value="Znf_SWIM"/>
</dbReference>
<evidence type="ECO:0000256" key="1">
    <source>
        <dbReference type="ARBA" id="ARBA00022723"/>
    </source>
</evidence>
<keyword evidence="2 4" id="KW-0863">Zinc-finger</keyword>
<dbReference type="EMBL" id="JACTNZ010000007">
    <property type="protein sequence ID" value="KAG5540826.1"/>
    <property type="molecule type" value="Genomic_DNA"/>
</dbReference>
<evidence type="ECO:0000256" key="4">
    <source>
        <dbReference type="PROSITE-ProRule" id="PRU00325"/>
    </source>
</evidence>
<evidence type="ECO:0000256" key="2">
    <source>
        <dbReference type="ARBA" id="ARBA00022771"/>
    </source>
</evidence>
<keyword evidence="3" id="KW-0862">Zinc</keyword>
<sequence length="744" mass="84602">MSILLFSHFQKHYHFTDVILFSLFLKNSMDELAVLLCRRADKSVAIILSQNLDFESLVSKLSHKWKDLTQGCFEICYTLDGHPNCDVDCDEDLIALRTLAKKFRIGRIDVFVKDLTGSNTSLNVGECGDRSSSSLNVGGSGELISEIDNGSEMTMSLYDQEKKQLKSDGWRIAIKGVDQVFVGGVVAFRESLSKYSLFHGFQYIYAKNDAETVKACCRTLHCTWFVKAKVEKPSGLFRIKELMNEHSCGAASLSTSSSRSSSGLIGRIFSEAIRLSPSKRPVDVRKELKKDYGIDVTYRRAWMGVEKARSFVYGDYKKSFKELTWFVDSFKASNPDSTCDLESDEARRFKRLFVGFGACKHGFKFCLPLLFLDGTFLKGTHKGCLLAACAKDGNRGLYPICVAVVDSENSENWHWFMLKLRDFLDFDKEVVFISDRHEGLLRAVESVFPSSPHSYCLLHLKANLRKHMGGLDTKKKKHIVALFHRCACAANVQECDKLLSKLKQDGGVKIIEFLSRLENEHWCHPYFPGKRYGELTSNLVECFNNWIRKERRLPITQLVDKIRLKLMDQMCDRRELAAKWKTVICPKWDKKLVELFGLSKTWNVVRANGDLYEVQSDPSVSVDIARRSCSCGDWQLNMFPCVHGVCALKKSKKDLNDYMECCFFSESYREAYSKCINPVPRIWQNVDLDAADDILLPPLCKRPPGRPRTERIPSTGAKTRKVTCSRCGQVGTHNRGTCKEPLES</sequence>
<reference evidence="6" key="1">
    <citation type="submission" date="2020-08" db="EMBL/GenBank/DDBJ databases">
        <title>Plant Genome Project.</title>
        <authorList>
            <person name="Zhang R.-G."/>
        </authorList>
    </citation>
    <scope>NUCLEOTIDE SEQUENCE</scope>
    <source>
        <strain evidence="6">WSP0</strain>
        <tissue evidence="6">Leaf</tissue>
    </source>
</reference>